<proteinExistence type="predicted"/>
<protein>
    <submittedName>
        <fullName evidence="1">Uncharacterized protein</fullName>
    </submittedName>
</protein>
<gene>
    <name evidence="1" type="ORF">HPHPP4_1433</name>
</gene>
<organism evidence="1 2">
    <name type="scientific">Helicobacter pylori Hp P-4</name>
    <dbReference type="NCBI Taxonomy" id="992075"/>
    <lineage>
        <taxon>Bacteria</taxon>
        <taxon>Pseudomonadati</taxon>
        <taxon>Campylobacterota</taxon>
        <taxon>Epsilonproteobacteria</taxon>
        <taxon>Campylobacterales</taxon>
        <taxon>Helicobacteraceae</taxon>
        <taxon>Helicobacter</taxon>
    </lineage>
</organism>
<dbReference type="AlphaFoldDB" id="J0PQ43"/>
<evidence type="ECO:0000313" key="2">
    <source>
        <dbReference type="Proteomes" id="UP000004561"/>
    </source>
</evidence>
<sequence>MFHYYYPKIERSLKNGWFLERLLLLRFQLLRIFLKLYNKAFKLKRIVQ</sequence>
<evidence type="ECO:0000313" key="1">
    <source>
        <dbReference type="EMBL" id="EJC00743.1"/>
    </source>
</evidence>
<comment type="caution">
    <text evidence="1">The sequence shown here is derived from an EMBL/GenBank/DDBJ whole genome shotgun (WGS) entry which is preliminary data.</text>
</comment>
<dbReference type="Proteomes" id="UP000004561">
    <property type="component" value="Unassembled WGS sequence"/>
</dbReference>
<dbReference type="EMBL" id="AKPL01000005">
    <property type="protein sequence ID" value="EJC00743.1"/>
    <property type="molecule type" value="Genomic_DNA"/>
</dbReference>
<name>J0PQ43_HELPX</name>
<reference evidence="1 2" key="1">
    <citation type="journal article" date="2013" name="Pathog. Dis.">
        <title>Genome sequences of 65 Helicobacter pylori strains isolated from asymptomatic individuals and patients with gastric cancer, peptic ulcer disease, or gastritis.</title>
        <authorList>
            <person name="Blanchard T.G."/>
            <person name="Czinn S.J."/>
            <person name="Correa P."/>
            <person name="Nakazawa T."/>
            <person name="Keelan M."/>
            <person name="Morningstar L."/>
            <person name="Santana-Cruz I."/>
            <person name="Maroo A."/>
            <person name="McCracken C."/>
            <person name="Shefchek K."/>
            <person name="Daugherty S."/>
            <person name="Song Y."/>
            <person name="Fraser C.M."/>
            <person name="Fricke W.F."/>
        </authorList>
    </citation>
    <scope>NUCLEOTIDE SEQUENCE [LARGE SCALE GENOMIC DNA]</scope>
    <source>
        <strain evidence="1 2">Hp P-4</strain>
    </source>
</reference>
<dbReference type="PATRIC" id="fig|992075.3.peg.1390"/>
<accession>J0PQ43</accession>